<keyword evidence="2" id="KW-1133">Transmembrane helix</keyword>
<evidence type="ECO:0000313" key="4">
    <source>
        <dbReference type="Proteomes" id="UP000036681"/>
    </source>
</evidence>
<feature type="chain" id="PRO_5005656926" evidence="3">
    <location>
        <begin position="24"/>
        <end position="493"/>
    </location>
</feature>
<evidence type="ECO:0000256" key="1">
    <source>
        <dbReference type="SAM" id="MobiDB-lite"/>
    </source>
</evidence>
<organism evidence="4 5">
    <name type="scientific">Ascaris lumbricoides</name>
    <name type="common">Giant roundworm</name>
    <dbReference type="NCBI Taxonomy" id="6252"/>
    <lineage>
        <taxon>Eukaryota</taxon>
        <taxon>Metazoa</taxon>
        <taxon>Ecdysozoa</taxon>
        <taxon>Nematoda</taxon>
        <taxon>Chromadorea</taxon>
        <taxon>Rhabditida</taxon>
        <taxon>Spirurina</taxon>
        <taxon>Ascaridomorpha</taxon>
        <taxon>Ascaridoidea</taxon>
        <taxon>Ascarididae</taxon>
        <taxon>Ascaris</taxon>
    </lineage>
</organism>
<feature type="region of interest" description="Disordered" evidence="1">
    <location>
        <begin position="30"/>
        <end position="191"/>
    </location>
</feature>
<keyword evidence="4" id="KW-1185">Reference proteome</keyword>
<dbReference type="Proteomes" id="UP000036681">
    <property type="component" value="Unplaced"/>
</dbReference>
<accession>A0A0M3IFZ5</accession>
<keyword evidence="2" id="KW-0812">Transmembrane</keyword>
<evidence type="ECO:0000256" key="3">
    <source>
        <dbReference type="SAM" id="SignalP"/>
    </source>
</evidence>
<feature type="compositionally biased region" description="Low complexity" evidence="1">
    <location>
        <begin position="173"/>
        <end position="189"/>
    </location>
</feature>
<feature type="compositionally biased region" description="Polar residues" evidence="1">
    <location>
        <begin position="48"/>
        <end position="78"/>
    </location>
</feature>
<sequence>MLSAEASIVVMLILCAYEKPTNAAIKGESTSAVTLDAKAKNTSRESSETSVTAEGTQEKNQTSPRDTPTKPIPTSQKPINEKKQAKSPKIKATENNVDGKDPSKVKANVSKPKSAGAAIAIQNPIKSNKKKPLSSDGERTGATNTQSTRKSTKKKPTISVETKDDEVPTKPKSSASDADLLSDQDGQQAKDLAKTLQDIPSLESVMRDASIPDIGDKDLSIMKHKKLSIASKWKTETVQELANELKLSRFKFAAKMNEKSAQSQLIRYAVNEDFASMIAFVMQFVDAIAKNSTQYRGDDQFFAVSLLLSARGMRSYTKDISRADSAEAVSLFYTLSALLEKMPVLGGDTRAAWIILLDSMEKWIDMRSIDERSSDIDRILISLQRKITRKVRGWLPKENRLLFSDDNWNIVSRRLMEMTGKSIEIDQVIREDYGYNKNLRLVDALRIEASEREYLGSPFSSLGITKVVFSLLYFLIAFFFFIHFESSFHFHKY</sequence>
<name>A0A0M3IFZ5_ASCLU</name>
<feature type="compositionally biased region" description="Basic and acidic residues" evidence="1">
    <location>
        <begin position="37"/>
        <end position="47"/>
    </location>
</feature>
<dbReference type="WBParaSite" id="ALUE_0001717601-mRNA-1">
    <property type="protein sequence ID" value="ALUE_0001717601-mRNA-1"/>
    <property type="gene ID" value="ALUE_0001717601"/>
</dbReference>
<feature type="transmembrane region" description="Helical" evidence="2">
    <location>
        <begin position="467"/>
        <end position="484"/>
    </location>
</feature>
<protein>
    <submittedName>
        <fullName evidence="5">SERPIN domain-containing protein</fullName>
    </submittedName>
</protein>
<feature type="signal peptide" evidence="3">
    <location>
        <begin position="1"/>
        <end position="23"/>
    </location>
</feature>
<evidence type="ECO:0000256" key="2">
    <source>
        <dbReference type="SAM" id="Phobius"/>
    </source>
</evidence>
<keyword evidence="2" id="KW-0472">Membrane</keyword>
<keyword evidence="3" id="KW-0732">Signal</keyword>
<dbReference type="AlphaFoldDB" id="A0A0M3IFZ5"/>
<proteinExistence type="predicted"/>
<evidence type="ECO:0000313" key="5">
    <source>
        <dbReference type="WBParaSite" id="ALUE_0001717601-mRNA-1"/>
    </source>
</evidence>
<reference evidence="5" key="1">
    <citation type="submission" date="2017-02" db="UniProtKB">
        <authorList>
            <consortium name="WormBaseParasite"/>
        </authorList>
    </citation>
    <scope>IDENTIFICATION</scope>
</reference>